<dbReference type="Gene3D" id="3.30.200.20">
    <property type="entry name" value="Phosphorylase Kinase, domain 1"/>
    <property type="match status" value="1"/>
</dbReference>
<gene>
    <name evidence="5" type="ORF">NXF25_013765</name>
</gene>
<dbReference type="InterPro" id="IPR004166">
    <property type="entry name" value="a-kinase_dom"/>
</dbReference>
<dbReference type="GO" id="GO:0002753">
    <property type="term" value="P:cytoplasmic pattern recognition receptor signaling pathway"/>
    <property type="evidence" value="ECO:0007669"/>
    <property type="project" value="TreeGrafter"/>
</dbReference>
<evidence type="ECO:0000313" key="6">
    <source>
        <dbReference type="Proteomes" id="UP001474421"/>
    </source>
</evidence>
<dbReference type="Gene3D" id="3.20.200.10">
    <property type="entry name" value="MHCK/EF2 kinase"/>
    <property type="match status" value="1"/>
</dbReference>
<protein>
    <submittedName>
        <fullName evidence="5">Alpha-protein kinase 1</fullName>
    </submittedName>
</protein>
<accession>A0AAW1BAR9</accession>
<dbReference type="SMART" id="SM00811">
    <property type="entry name" value="Alpha_kinase"/>
    <property type="match status" value="1"/>
</dbReference>
<dbReference type="GO" id="GO:0005524">
    <property type="term" value="F:ATP binding"/>
    <property type="evidence" value="ECO:0007669"/>
    <property type="project" value="InterPro"/>
</dbReference>
<keyword evidence="2" id="KW-0808">Transferase</keyword>
<feature type="domain" description="Alpha-type protein kinase" evidence="4">
    <location>
        <begin position="395"/>
        <end position="627"/>
    </location>
</feature>
<evidence type="ECO:0000256" key="1">
    <source>
        <dbReference type="ARBA" id="ARBA00022527"/>
    </source>
</evidence>
<evidence type="ECO:0000259" key="4">
    <source>
        <dbReference type="PROSITE" id="PS51158"/>
    </source>
</evidence>
<dbReference type="GO" id="GO:0005929">
    <property type="term" value="C:cilium"/>
    <property type="evidence" value="ECO:0007669"/>
    <property type="project" value="TreeGrafter"/>
</dbReference>
<dbReference type="GO" id="GO:0045087">
    <property type="term" value="P:innate immune response"/>
    <property type="evidence" value="ECO:0007669"/>
    <property type="project" value="TreeGrafter"/>
</dbReference>
<dbReference type="GO" id="GO:0004674">
    <property type="term" value="F:protein serine/threonine kinase activity"/>
    <property type="evidence" value="ECO:0007669"/>
    <property type="project" value="UniProtKB-KW"/>
</dbReference>
<dbReference type="InterPro" id="IPR043529">
    <property type="entry name" value="ALPK1"/>
</dbReference>
<evidence type="ECO:0000256" key="3">
    <source>
        <dbReference type="ARBA" id="ARBA00022777"/>
    </source>
</evidence>
<keyword evidence="6" id="KW-1185">Reference proteome</keyword>
<dbReference type="EMBL" id="JAOTOJ010000007">
    <property type="protein sequence ID" value="KAK9398796.1"/>
    <property type="molecule type" value="Genomic_DNA"/>
</dbReference>
<dbReference type="Proteomes" id="UP001474421">
    <property type="component" value="Unassembled WGS sequence"/>
</dbReference>
<dbReference type="PANTHER" id="PTHR46747:SF1">
    <property type="entry name" value="ALPHA-PROTEIN KINASE 1"/>
    <property type="match status" value="1"/>
</dbReference>
<name>A0AAW1BAR9_CROAD</name>
<evidence type="ECO:0000313" key="5">
    <source>
        <dbReference type="EMBL" id="KAK9398796.1"/>
    </source>
</evidence>
<keyword evidence="1" id="KW-0723">Serine/threonine-protein kinase</keyword>
<keyword evidence="3 5" id="KW-0418">Kinase</keyword>
<reference evidence="5 6" key="1">
    <citation type="journal article" date="2024" name="Proc. Natl. Acad. Sci. U.S.A.">
        <title>The genetic regulatory architecture and epigenomic basis for age-related changes in rattlesnake venom.</title>
        <authorList>
            <person name="Hogan M.P."/>
            <person name="Holding M.L."/>
            <person name="Nystrom G.S."/>
            <person name="Colston T.J."/>
            <person name="Bartlett D.A."/>
            <person name="Mason A.J."/>
            <person name="Ellsworth S.A."/>
            <person name="Rautsaw R.M."/>
            <person name="Lawrence K.C."/>
            <person name="Strickland J.L."/>
            <person name="He B."/>
            <person name="Fraser P."/>
            <person name="Margres M.J."/>
            <person name="Gilbert D.M."/>
            <person name="Gibbs H.L."/>
            <person name="Parkinson C.L."/>
            <person name="Rokyta D.R."/>
        </authorList>
    </citation>
    <scope>NUCLEOTIDE SEQUENCE [LARGE SCALE GENOMIC DNA]</scope>
    <source>
        <strain evidence="5">DRR0105</strain>
    </source>
</reference>
<dbReference type="AlphaFoldDB" id="A0AAW1BAR9"/>
<organism evidence="5 6">
    <name type="scientific">Crotalus adamanteus</name>
    <name type="common">Eastern diamondback rattlesnake</name>
    <dbReference type="NCBI Taxonomy" id="8729"/>
    <lineage>
        <taxon>Eukaryota</taxon>
        <taxon>Metazoa</taxon>
        <taxon>Chordata</taxon>
        <taxon>Craniata</taxon>
        <taxon>Vertebrata</taxon>
        <taxon>Euteleostomi</taxon>
        <taxon>Lepidosauria</taxon>
        <taxon>Squamata</taxon>
        <taxon>Bifurcata</taxon>
        <taxon>Unidentata</taxon>
        <taxon>Episquamata</taxon>
        <taxon>Toxicofera</taxon>
        <taxon>Serpentes</taxon>
        <taxon>Colubroidea</taxon>
        <taxon>Viperidae</taxon>
        <taxon>Crotalinae</taxon>
        <taxon>Crotalus</taxon>
    </lineage>
</organism>
<dbReference type="PANTHER" id="PTHR46747">
    <property type="entry name" value="ALPHA-PROTEIN KINASE 1"/>
    <property type="match status" value="1"/>
</dbReference>
<dbReference type="Pfam" id="PF02816">
    <property type="entry name" value="Alpha_kinase"/>
    <property type="match status" value="1"/>
</dbReference>
<dbReference type="PROSITE" id="PS51158">
    <property type="entry name" value="ALPHA_KINASE"/>
    <property type="match status" value="1"/>
</dbReference>
<dbReference type="SUPFAM" id="SSF56112">
    <property type="entry name" value="Protein kinase-like (PK-like)"/>
    <property type="match status" value="1"/>
</dbReference>
<proteinExistence type="predicted"/>
<dbReference type="InterPro" id="IPR011009">
    <property type="entry name" value="Kinase-like_dom_sf"/>
</dbReference>
<comment type="caution">
    <text evidence="5">The sequence shown here is derived from an EMBL/GenBank/DDBJ whole genome shotgun (WGS) entry which is preliminary data.</text>
</comment>
<dbReference type="CDD" id="cd16969">
    <property type="entry name" value="Alpha_kinase_ALPK1"/>
    <property type="match status" value="1"/>
</dbReference>
<sequence>MLEQPSLIMEDQPKESKEQLFGASLPADLRTLIEEAKEMKWPFVPERWQYKQAIDLEDKTNLQDMINARLHELLVCLKISIANRDYLTATAIAFLVDRFLYWVDGSSQLLQIVKRLHQLQPMVPIAPQLVIRQARISVNSGKLLKAEYILSSLIIDNGATGVWKYCKESDRILVQSVCIQIRGQILQKLGMWYEAAELIWASILGYFTLPQPDKKGIATSLGILADIFISMSDDDYIRFKNNSQLGLNLLKEFDHRLLSAAEACKLAAALSQFTSLFVLTAVNIRGICLLTYSCSSACPPEKRAFYLSQAKESFEIGLLSKKDKEPVTSKQELHSFIKAAFSLAKVHQGLYGESKSLNQVSLDEETESETSDDQSRAGFFKPNLLHKTHYALLLKYSKISGLWTAQETAAYIGDNLSVAKKGKQRNAFWIHFLHQEETLGRYVGKEYKEEKEIMYHFNDVERQMTAQYYVTEFNKRLYEQNIPTQIFYIPSVVLLILEGNSIQGCVTVEPYILGEFVKLSNNTNVVKMEYKATEYGLAYGHFCYEFSQGTDVVVDLQGWVTDNGKGLIYLTDPQIHSTFNRETKVILANCKIWTSQPQIAAYIKVVIMHLSHPFTPPHLPFRIQSNR</sequence>
<evidence type="ECO:0000256" key="2">
    <source>
        <dbReference type="ARBA" id="ARBA00022679"/>
    </source>
</evidence>
<dbReference type="GO" id="GO:0048029">
    <property type="term" value="F:monosaccharide binding"/>
    <property type="evidence" value="ECO:0007669"/>
    <property type="project" value="TreeGrafter"/>
</dbReference>